<dbReference type="KEGG" id="adv:DJ533_10320"/>
<gene>
    <name evidence="2" type="ORF">DJ533_10320</name>
</gene>
<sequence>MMGCLLSTNQLITSCLEESVCSTWFYAYLLGIAQRVKQAYDIPLILILDNASIHRSKKMKAFRELLESEYSTRLYFIPAYSPELNRIEMVWKQMKYHWRDFKVMSADQIKDWVYDISSQFGVKYMFNF</sequence>
<evidence type="ECO:0000313" key="2">
    <source>
        <dbReference type="EMBL" id="AWL28934.1"/>
    </source>
</evidence>
<dbReference type="STRING" id="1871111.GCA_001704615_01874"/>
<dbReference type="GO" id="GO:0003676">
    <property type="term" value="F:nucleic acid binding"/>
    <property type="evidence" value="ECO:0007669"/>
    <property type="project" value="InterPro"/>
</dbReference>
<protein>
    <submittedName>
        <fullName evidence="2">Transposase</fullName>
    </submittedName>
</protein>
<proteinExistence type="predicted"/>
<dbReference type="OrthoDB" id="6659486at2"/>
<accession>A0A2S2FD97</accession>
<dbReference type="InterPro" id="IPR038717">
    <property type="entry name" value="Tc1-like_DDE_dom"/>
</dbReference>
<reference evidence="2" key="1">
    <citation type="submission" date="2019-08" db="EMBL/GenBank/DDBJ databases">
        <title>The complete genome of Acinetobacter defluvii strain WCHAD010030.</title>
        <authorList>
            <person name="Hu Y."/>
            <person name="Qin J."/>
            <person name="Feng Y."/>
            <person name="Zong Z."/>
        </authorList>
    </citation>
    <scope>NUCLEOTIDE SEQUENCE</scope>
    <source>
        <strain evidence="2">WCHA30</strain>
    </source>
</reference>
<dbReference type="Proteomes" id="UP000245977">
    <property type="component" value="Chromosome"/>
</dbReference>
<evidence type="ECO:0000259" key="1">
    <source>
        <dbReference type="Pfam" id="PF13358"/>
    </source>
</evidence>
<organism evidence="2 3">
    <name type="scientific">Acinetobacter defluvii</name>
    <dbReference type="NCBI Taxonomy" id="1871111"/>
    <lineage>
        <taxon>Bacteria</taxon>
        <taxon>Pseudomonadati</taxon>
        <taxon>Pseudomonadota</taxon>
        <taxon>Gammaproteobacteria</taxon>
        <taxon>Moraxellales</taxon>
        <taxon>Moraxellaceae</taxon>
        <taxon>Acinetobacter</taxon>
    </lineage>
</organism>
<name>A0A2S2FD97_9GAMM</name>
<dbReference type="AlphaFoldDB" id="A0A2S2FD97"/>
<dbReference type="Gene3D" id="3.30.420.10">
    <property type="entry name" value="Ribonuclease H-like superfamily/Ribonuclease H"/>
    <property type="match status" value="1"/>
</dbReference>
<dbReference type="Pfam" id="PF13358">
    <property type="entry name" value="DDE_3"/>
    <property type="match status" value="1"/>
</dbReference>
<keyword evidence="3" id="KW-1185">Reference proteome</keyword>
<dbReference type="InterPro" id="IPR036397">
    <property type="entry name" value="RNaseH_sf"/>
</dbReference>
<dbReference type="EMBL" id="CP029397">
    <property type="protein sequence ID" value="AWL28934.1"/>
    <property type="molecule type" value="Genomic_DNA"/>
</dbReference>
<feature type="domain" description="Tc1-like transposase DDE" evidence="1">
    <location>
        <begin position="2"/>
        <end position="108"/>
    </location>
</feature>
<evidence type="ECO:0000313" key="3">
    <source>
        <dbReference type="Proteomes" id="UP000245977"/>
    </source>
</evidence>